<feature type="transmembrane region" description="Helical" evidence="16">
    <location>
        <begin position="52"/>
        <end position="75"/>
    </location>
</feature>
<dbReference type="GO" id="GO:0003954">
    <property type="term" value="F:NADH dehydrogenase activity"/>
    <property type="evidence" value="ECO:0007669"/>
    <property type="project" value="TreeGrafter"/>
</dbReference>
<keyword evidence="9 16" id="KW-0249">Electron transport</keyword>
<feature type="transmembrane region" description="Helical" evidence="16">
    <location>
        <begin position="7"/>
        <end position="32"/>
    </location>
</feature>
<dbReference type="PANTHER" id="PTHR43507:SF20">
    <property type="entry name" value="NADH-UBIQUINONE OXIDOREDUCTASE CHAIN 4"/>
    <property type="match status" value="1"/>
</dbReference>
<evidence type="ECO:0000256" key="13">
    <source>
        <dbReference type="ARBA" id="ARBA00023128"/>
    </source>
</evidence>
<dbReference type="InterPro" id="IPR003918">
    <property type="entry name" value="NADH_UbQ_OxRdtase"/>
</dbReference>
<evidence type="ECO:0000256" key="12">
    <source>
        <dbReference type="ARBA" id="ARBA00023075"/>
    </source>
</evidence>
<feature type="domain" description="NADH:quinone oxidoreductase/Mrp antiporter transmembrane" evidence="17">
    <location>
        <begin position="97"/>
        <end position="364"/>
    </location>
</feature>
<evidence type="ECO:0000256" key="14">
    <source>
        <dbReference type="ARBA" id="ARBA00023136"/>
    </source>
</evidence>
<keyword evidence="11 16" id="KW-0520">NAD</keyword>
<dbReference type="EC" id="7.1.1.2" evidence="3 16"/>
<evidence type="ECO:0000256" key="15">
    <source>
        <dbReference type="ARBA" id="ARBA00049551"/>
    </source>
</evidence>
<dbReference type="GO" id="GO:0008137">
    <property type="term" value="F:NADH dehydrogenase (ubiquinone) activity"/>
    <property type="evidence" value="ECO:0007669"/>
    <property type="project" value="UniProtKB-UniRule"/>
</dbReference>
<feature type="transmembrane region" description="Helical" evidence="16">
    <location>
        <begin position="165"/>
        <end position="184"/>
    </location>
</feature>
<feature type="transmembrane region" description="Helical" evidence="16">
    <location>
        <begin position="235"/>
        <end position="253"/>
    </location>
</feature>
<keyword evidence="12 16" id="KW-0830">Ubiquinone</keyword>
<proteinExistence type="inferred from homology"/>
<evidence type="ECO:0000256" key="6">
    <source>
        <dbReference type="ARBA" id="ARBA00022660"/>
    </source>
</evidence>
<dbReference type="InterPro" id="IPR001750">
    <property type="entry name" value="ND/Mrp_TM"/>
</dbReference>
<gene>
    <name evidence="18" type="primary">nad4</name>
</gene>
<comment type="subcellular location">
    <subcellularLocation>
        <location evidence="1 16">Mitochondrion membrane</location>
        <topology evidence="1 16">Multi-pass membrane protein</topology>
    </subcellularLocation>
</comment>
<keyword evidence="10 16" id="KW-1133">Transmembrane helix</keyword>
<dbReference type="EMBL" id="KC790350">
    <property type="protein sequence ID" value="AGJ89732.1"/>
    <property type="molecule type" value="Genomic_DNA"/>
</dbReference>
<evidence type="ECO:0000256" key="3">
    <source>
        <dbReference type="ARBA" id="ARBA00012944"/>
    </source>
</evidence>
<feature type="transmembrane region" description="Helical" evidence="16">
    <location>
        <begin position="265"/>
        <end position="286"/>
    </location>
</feature>
<dbReference type="GO" id="GO:0048039">
    <property type="term" value="F:ubiquinone binding"/>
    <property type="evidence" value="ECO:0007669"/>
    <property type="project" value="TreeGrafter"/>
</dbReference>
<comment type="function">
    <text evidence="16">Core subunit of the mitochondrial membrane respiratory chain NADH dehydrogenase (Complex I) which catalyzes electron transfer from NADH through the respiratory chain, using ubiquinone as an electron acceptor. Essential for the catalytic activity and assembly of complex I.</text>
</comment>
<dbReference type="GO" id="GO:0031966">
    <property type="term" value="C:mitochondrial membrane"/>
    <property type="evidence" value="ECO:0007669"/>
    <property type="project" value="UniProtKB-SubCell"/>
</dbReference>
<feature type="transmembrane region" description="Helical" evidence="16">
    <location>
        <begin position="293"/>
        <end position="314"/>
    </location>
</feature>
<dbReference type="PANTHER" id="PTHR43507">
    <property type="entry name" value="NADH-UBIQUINONE OXIDOREDUCTASE CHAIN 4"/>
    <property type="match status" value="1"/>
</dbReference>
<sequence length="366" mass="41108">MMTLMLICLPLSMWTLSPLSIMLIMLTLLTLYPPYCFPLPIHMSFMTDMYSLPILILCTWIYWISSFIPISPNLITLKQMNLCHLSLFFILTLSFLAHSLITFYILFEASIIPISYMILKWGYQPARTQAALSLLLYMVCASLPLLLSILFLAKLNNMSLMMTSYLLPPSSLMLSSFMLIAPLVKIPMYFIHLWLPKAHVEAPVTGSMILAALLLKLGTYLLMRISMMMPWALHPIMIILSTISMWGGTMAAIQAAMQPDMKSLIAYSSIAHMSFIVASLSSLSLYSSEASTIMMITHGLTSSCLFAFVYLIYLTSSSRALALNKAYLWACPPMLFQLFLAVFINMSAPPSTGILAEIYMLTTIHQ</sequence>
<keyword evidence="5 16" id="KW-0813">Transport</keyword>
<evidence type="ECO:0000256" key="4">
    <source>
        <dbReference type="ARBA" id="ARBA00021006"/>
    </source>
</evidence>
<evidence type="ECO:0000256" key="10">
    <source>
        <dbReference type="ARBA" id="ARBA00022989"/>
    </source>
</evidence>
<comment type="catalytic activity">
    <reaction evidence="15 16">
        <text>a ubiquinone + NADH + 5 H(+)(in) = a ubiquinol + NAD(+) + 4 H(+)(out)</text>
        <dbReference type="Rhea" id="RHEA:29091"/>
        <dbReference type="Rhea" id="RHEA-COMP:9565"/>
        <dbReference type="Rhea" id="RHEA-COMP:9566"/>
        <dbReference type="ChEBI" id="CHEBI:15378"/>
        <dbReference type="ChEBI" id="CHEBI:16389"/>
        <dbReference type="ChEBI" id="CHEBI:17976"/>
        <dbReference type="ChEBI" id="CHEBI:57540"/>
        <dbReference type="ChEBI" id="CHEBI:57945"/>
        <dbReference type="EC" id="7.1.1.2"/>
    </reaction>
</comment>
<geneLocation type="mitochondrion" evidence="18"/>
<reference evidence="18" key="1">
    <citation type="journal article" date="2013" name="Mol. Phylogenet. Evol.">
        <title>Mitochondrial genomes to the rescue - Diurodrilidae in the myzostomid trap.</title>
        <authorList>
            <person name="Golombek A."/>
            <person name="Tobergte S."/>
            <person name="Nesnidal M.P."/>
            <person name="Purschke G."/>
            <person name="Struck T.H."/>
        </authorList>
    </citation>
    <scope>NUCLEOTIDE SEQUENCE</scope>
</reference>
<evidence type="ECO:0000256" key="9">
    <source>
        <dbReference type="ARBA" id="ARBA00022982"/>
    </source>
</evidence>
<comment type="similarity">
    <text evidence="2 16">Belongs to the complex I subunit 4 family.</text>
</comment>
<evidence type="ECO:0000259" key="17">
    <source>
        <dbReference type="Pfam" id="PF00361"/>
    </source>
</evidence>
<keyword evidence="13 16" id="KW-0496">Mitochondrion</keyword>
<evidence type="ECO:0000256" key="1">
    <source>
        <dbReference type="ARBA" id="ARBA00004225"/>
    </source>
</evidence>
<protein>
    <recommendedName>
        <fullName evidence="4 16">NADH-ubiquinone oxidoreductase chain 4</fullName>
        <ecNumber evidence="3 16">7.1.1.2</ecNumber>
    </recommendedName>
</protein>
<dbReference type="AlphaFoldDB" id="M9W982"/>
<name>M9W982_9ANNE</name>
<dbReference type="GO" id="GO:0042773">
    <property type="term" value="P:ATP synthesis coupled electron transport"/>
    <property type="evidence" value="ECO:0007669"/>
    <property type="project" value="InterPro"/>
</dbReference>
<feature type="transmembrane region" description="Helical" evidence="16">
    <location>
        <begin position="204"/>
        <end position="223"/>
    </location>
</feature>
<evidence type="ECO:0000256" key="5">
    <source>
        <dbReference type="ARBA" id="ARBA00022448"/>
    </source>
</evidence>
<evidence type="ECO:0000256" key="16">
    <source>
        <dbReference type="RuleBase" id="RU003297"/>
    </source>
</evidence>
<keyword evidence="6 16" id="KW-0679">Respiratory chain</keyword>
<accession>M9W982</accession>
<evidence type="ECO:0000256" key="2">
    <source>
        <dbReference type="ARBA" id="ARBA00009025"/>
    </source>
</evidence>
<keyword evidence="7 16" id="KW-0812">Transmembrane</keyword>
<dbReference type="GO" id="GO:0015990">
    <property type="term" value="P:electron transport coupled proton transport"/>
    <property type="evidence" value="ECO:0007669"/>
    <property type="project" value="TreeGrafter"/>
</dbReference>
<dbReference type="Pfam" id="PF00361">
    <property type="entry name" value="Proton_antipo_M"/>
    <property type="match status" value="1"/>
</dbReference>
<evidence type="ECO:0000256" key="8">
    <source>
        <dbReference type="ARBA" id="ARBA00022967"/>
    </source>
</evidence>
<evidence type="ECO:0000256" key="7">
    <source>
        <dbReference type="ARBA" id="ARBA00022692"/>
    </source>
</evidence>
<organism evidence="18">
    <name type="scientific">Diurodrilus subterraneus</name>
    <dbReference type="NCBI Taxonomy" id="1318637"/>
    <lineage>
        <taxon>Eukaryota</taxon>
        <taxon>Metazoa</taxon>
        <taxon>Spiralia</taxon>
        <taxon>Lophotrochozoa</taxon>
        <taxon>Annelida</taxon>
        <taxon>Polychaeta</taxon>
        <taxon>Errantia</taxon>
        <taxon>Eunicida</taxon>
        <taxon>Diurodrilidae</taxon>
        <taxon>Diurodrilus</taxon>
    </lineage>
</organism>
<keyword evidence="14 16" id="KW-0472">Membrane</keyword>
<evidence type="ECO:0000313" key="18">
    <source>
        <dbReference type="EMBL" id="AGJ89732.1"/>
    </source>
</evidence>
<feature type="transmembrane region" description="Helical" evidence="16">
    <location>
        <begin position="87"/>
        <end position="118"/>
    </location>
</feature>
<dbReference type="PRINTS" id="PR01437">
    <property type="entry name" value="NUOXDRDTASE4"/>
</dbReference>
<evidence type="ECO:0000256" key="11">
    <source>
        <dbReference type="ARBA" id="ARBA00023027"/>
    </source>
</evidence>
<keyword evidence="8" id="KW-1278">Translocase</keyword>
<feature type="transmembrane region" description="Helical" evidence="16">
    <location>
        <begin position="130"/>
        <end position="153"/>
    </location>
</feature>